<evidence type="ECO:0000256" key="5">
    <source>
        <dbReference type="ARBA" id="ARBA00022490"/>
    </source>
</evidence>
<dbReference type="GO" id="GO:0005524">
    <property type="term" value="F:ATP binding"/>
    <property type="evidence" value="ECO:0007669"/>
    <property type="project" value="UniProtKB-UniRule"/>
</dbReference>
<dbReference type="GO" id="GO:0006450">
    <property type="term" value="P:regulation of translational fidelity"/>
    <property type="evidence" value="ECO:0007669"/>
    <property type="project" value="TreeGrafter"/>
</dbReference>
<comment type="catalytic activity">
    <reaction evidence="12 13">
        <text>L-threonine + hydrogencarbonate + ATP = L-threonylcarbamoyladenylate + diphosphate + H2O</text>
        <dbReference type="Rhea" id="RHEA:36407"/>
        <dbReference type="ChEBI" id="CHEBI:15377"/>
        <dbReference type="ChEBI" id="CHEBI:17544"/>
        <dbReference type="ChEBI" id="CHEBI:30616"/>
        <dbReference type="ChEBI" id="CHEBI:33019"/>
        <dbReference type="ChEBI" id="CHEBI:57926"/>
        <dbReference type="ChEBI" id="CHEBI:73682"/>
        <dbReference type="EC" id="2.7.7.87"/>
    </reaction>
</comment>
<dbReference type="InterPro" id="IPR005145">
    <property type="entry name" value="Sua5_C"/>
</dbReference>
<evidence type="ECO:0000256" key="12">
    <source>
        <dbReference type="ARBA" id="ARBA00048366"/>
    </source>
</evidence>
<dbReference type="KEGG" id="ptan:CRYO30217_03491"/>
<evidence type="ECO:0000256" key="14">
    <source>
        <dbReference type="PIRSR" id="PIRSR004930-1"/>
    </source>
</evidence>
<keyword evidence="5 13" id="KW-0963">Cytoplasm</keyword>
<feature type="binding site" evidence="14">
    <location>
        <position position="50"/>
    </location>
    <ligand>
        <name>ATP</name>
        <dbReference type="ChEBI" id="CHEBI:30616"/>
    </ligand>
</feature>
<keyword evidence="9 13" id="KW-0547">Nucleotide-binding</keyword>
<dbReference type="GO" id="GO:0003725">
    <property type="term" value="F:double-stranded RNA binding"/>
    <property type="evidence" value="ECO:0007669"/>
    <property type="project" value="UniProtKB-UniRule"/>
</dbReference>
<dbReference type="Gene3D" id="3.40.50.11030">
    <property type="entry name" value="Threonylcarbamoyl-AMP synthase, C-terminal domain"/>
    <property type="match status" value="1"/>
</dbReference>
<evidence type="ECO:0000256" key="13">
    <source>
        <dbReference type="PIRNR" id="PIRNR004930"/>
    </source>
</evidence>
<dbReference type="InterPro" id="IPR017945">
    <property type="entry name" value="DHBP_synth_RibB-like_a/b_dom"/>
</dbReference>
<feature type="binding site" evidence="14">
    <location>
        <position position="219"/>
    </location>
    <ligand>
        <name>ATP</name>
        <dbReference type="ChEBI" id="CHEBI:30616"/>
    </ligand>
</feature>
<dbReference type="InterPro" id="IPR038385">
    <property type="entry name" value="Sua5/YwlC_C"/>
</dbReference>
<proteinExistence type="inferred from homology"/>
<comment type="similarity">
    <text evidence="2 13">Belongs to the SUA5 family.</text>
</comment>
<dbReference type="AlphaFoldDB" id="A0A916NES6"/>
<feature type="domain" description="YrdC-like" evidence="15">
    <location>
        <begin position="1"/>
        <end position="187"/>
    </location>
</feature>
<accession>A0A916NES6</accession>
<dbReference type="GO" id="GO:0008033">
    <property type="term" value="P:tRNA processing"/>
    <property type="evidence" value="ECO:0007669"/>
    <property type="project" value="UniProtKB-KW"/>
</dbReference>
<reference evidence="16" key="1">
    <citation type="submission" date="2021-04" db="EMBL/GenBank/DDBJ databases">
        <authorList>
            <person name="Rodrigo-Torres L."/>
            <person name="Arahal R. D."/>
            <person name="Lucena T."/>
        </authorList>
    </citation>
    <scope>NUCLEOTIDE SEQUENCE</scope>
    <source>
        <strain evidence="16">AS29M-1</strain>
    </source>
</reference>
<keyword evidence="10 13" id="KW-0067">ATP-binding</keyword>
<keyword evidence="8 13" id="KW-0548">Nucleotidyltransferase</keyword>
<dbReference type="FunFam" id="3.90.870.10:FF:000009">
    <property type="entry name" value="Threonylcarbamoyl-AMP synthase, putative"/>
    <property type="match status" value="1"/>
</dbReference>
<keyword evidence="7 13" id="KW-0819">tRNA processing</keyword>
<dbReference type="InterPro" id="IPR050156">
    <property type="entry name" value="TC-AMP_synthase_SUA5"/>
</dbReference>
<keyword evidence="17" id="KW-1185">Reference proteome</keyword>
<feature type="binding site" evidence="14">
    <location>
        <position position="129"/>
    </location>
    <ligand>
        <name>L-threonine</name>
        <dbReference type="ChEBI" id="CHEBI:57926"/>
    </ligand>
</feature>
<feature type="binding site" evidence="14">
    <location>
        <position position="105"/>
    </location>
    <ligand>
        <name>ATP</name>
        <dbReference type="ChEBI" id="CHEBI:30616"/>
    </ligand>
</feature>
<dbReference type="PANTHER" id="PTHR17490">
    <property type="entry name" value="SUA5"/>
    <property type="match status" value="1"/>
</dbReference>
<dbReference type="EC" id="2.7.7.87" evidence="3 13"/>
<feature type="binding site" evidence="14">
    <location>
        <position position="183"/>
    </location>
    <ligand>
        <name>ATP</name>
        <dbReference type="ChEBI" id="CHEBI:30616"/>
    </ligand>
</feature>
<evidence type="ECO:0000256" key="8">
    <source>
        <dbReference type="ARBA" id="ARBA00022695"/>
    </source>
</evidence>
<dbReference type="Gene3D" id="3.90.870.10">
    <property type="entry name" value="DHBP synthase"/>
    <property type="match status" value="1"/>
</dbReference>
<name>A0A916NES6_9FLAO</name>
<evidence type="ECO:0000256" key="9">
    <source>
        <dbReference type="ARBA" id="ARBA00022741"/>
    </source>
</evidence>
<dbReference type="InterPro" id="IPR006070">
    <property type="entry name" value="Sua5-like_dom"/>
</dbReference>
<gene>
    <name evidence="16" type="primary">ywlC</name>
    <name evidence="16" type="ORF">CRYO30217_03491</name>
</gene>
<dbReference type="GO" id="GO:0061710">
    <property type="term" value="F:L-threonylcarbamoyladenylate synthase"/>
    <property type="evidence" value="ECO:0007669"/>
    <property type="project" value="UniProtKB-EC"/>
</dbReference>
<dbReference type="EMBL" id="OU015584">
    <property type="protein sequence ID" value="CAG5087471.1"/>
    <property type="molecule type" value="Genomic_DNA"/>
</dbReference>
<dbReference type="GO" id="GO:0005737">
    <property type="term" value="C:cytoplasm"/>
    <property type="evidence" value="ECO:0007669"/>
    <property type="project" value="UniProtKB-SubCell"/>
</dbReference>
<dbReference type="PANTHER" id="PTHR17490:SF16">
    <property type="entry name" value="THREONYLCARBAMOYL-AMP SYNTHASE"/>
    <property type="match status" value="1"/>
</dbReference>
<feature type="binding site" evidence="14">
    <location>
        <position position="55"/>
    </location>
    <ligand>
        <name>L-threonine</name>
        <dbReference type="ChEBI" id="CHEBI:57926"/>
    </ligand>
</feature>
<comment type="subcellular location">
    <subcellularLocation>
        <location evidence="1 13">Cytoplasm</location>
    </subcellularLocation>
</comment>
<feature type="binding site" evidence="14">
    <location>
        <position position="139"/>
    </location>
    <ligand>
        <name>ATP</name>
        <dbReference type="ChEBI" id="CHEBI:30616"/>
    </ligand>
</feature>
<dbReference type="SUPFAM" id="SSF55821">
    <property type="entry name" value="YrdC/RibB"/>
    <property type="match status" value="1"/>
</dbReference>
<feature type="binding site" evidence="14">
    <location>
        <position position="169"/>
    </location>
    <ligand>
        <name>L-threonine</name>
        <dbReference type="ChEBI" id="CHEBI:57926"/>
    </ligand>
</feature>
<dbReference type="InterPro" id="IPR010923">
    <property type="entry name" value="T(6)A37_SUA5"/>
</dbReference>
<evidence type="ECO:0000256" key="6">
    <source>
        <dbReference type="ARBA" id="ARBA00022679"/>
    </source>
</evidence>
<evidence type="ECO:0000256" key="4">
    <source>
        <dbReference type="ARBA" id="ARBA00015492"/>
    </source>
</evidence>
<dbReference type="NCBIfam" id="TIGR00057">
    <property type="entry name" value="L-threonylcarbamoyladenylate synthase"/>
    <property type="match status" value="1"/>
</dbReference>
<dbReference type="GO" id="GO:0000049">
    <property type="term" value="F:tRNA binding"/>
    <property type="evidence" value="ECO:0007669"/>
    <property type="project" value="TreeGrafter"/>
</dbReference>
<organism evidence="16 17">
    <name type="scientific">Parvicella tangerina</name>
    <dbReference type="NCBI Taxonomy" id="2829795"/>
    <lineage>
        <taxon>Bacteria</taxon>
        <taxon>Pseudomonadati</taxon>
        <taxon>Bacteroidota</taxon>
        <taxon>Flavobacteriia</taxon>
        <taxon>Flavobacteriales</taxon>
        <taxon>Parvicellaceae</taxon>
        <taxon>Parvicella</taxon>
    </lineage>
</organism>
<dbReference type="Pfam" id="PF01300">
    <property type="entry name" value="Sua5_yciO_yrdC"/>
    <property type="match status" value="1"/>
</dbReference>
<feature type="binding site" evidence="14">
    <location>
        <position position="46"/>
    </location>
    <ligand>
        <name>ATP</name>
        <dbReference type="ChEBI" id="CHEBI:30616"/>
    </ligand>
</feature>
<feature type="binding site" evidence="14">
    <location>
        <position position="131"/>
    </location>
    <ligand>
        <name>ATP</name>
        <dbReference type="ChEBI" id="CHEBI:30616"/>
    </ligand>
</feature>
<dbReference type="RefSeq" id="WP_258543663.1">
    <property type="nucleotide sequence ID" value="NZ_OU015584.1"/>
</dbReference>
<feature type="binding site" evidence="14">
    <location>
        <position position="109"/>
    </location>
    <ligand>
        <name>L-threonine</name>
        <dbReference type="ChEBI" id="CHEBI:57926"/>
    </ligand>
</feature>
<evidence type="ECO:0000256" key="3">
    <source>
        <dbReference type="ARBA" id="ARBA00012584"/>
    </source>
</evidence>
<dbReference type="Pfam" id="PF03481">
    <property type="entry name" value="Sua5_C"/>
    <property type="match status" value="1"/>
</dbReference>
<evidence type="ECO:0000256" key="7">
    <source>
        <dbReference type="ARBA" id="ARBA00022694"/>
    </source>
</evidence>
<evidence type="ECO:0000256" key="1">
    <source>
        <dbReference type="ARBA" id="ARBA00004496"/>
    </source>
</evidence>
<evidence type="ECO:0000313" key="17">
    <source>
        <dbReference type="Proteomes" id="UP000683507"/>
    </source>
</evidence>
<evidence type="ECO:0000256" key="11">
    <source>
        <dbReference type="ARBA" id="ARBA00029774"/>
    </source>
</evidence>
<protein>
    <recommendedName>
        <fullName evidence="4 13">Threonylcarbamoyl-AMP synthase</fullName>
        <shortName evidence="13">TC-AMP synthase</shortName>
        <ecNumber evidence="3 13">2.7.7.87</ecNumber>
    </recommendedName>
    <alternativeName>
        <fullName evidence="11 13">L-threonylcarbamoyladenylate synthase</fullName>
    </alternativeName>
</protein>
<dbReference type="PIRSF" id="PIRSF004930">
    <property type="entry name" value="Tln_factor_SUA5"/>
    <property type="match status" value="1"/>
</dbReference>
<evidence type="ECO:0000259" key="15">
    <source>
        <dbReference type="PROSITE" id="PS51163"/>
    </source>
</evidence>
<sequence length="315" mass="34709">MTAVEEAIDRLSNEEVVVIPTETVYGLAASAISEKAIAKIFEIKNRPQTNPLIVHISSIDDLERVAKNIPKSAYDLAHVFWPGPLTLILEKQPHISDLITSGKNTVAVRIPQHPIALNIISLFNYPIVAPSANKSNHISPTSAAHVLESLGDRTPFIVDGGTSTRGLESTIVGFASESAVIYRHGAISKEEIEAVLNEEVRFIDSDDQSISPGRSKKHYSPRTPLILTEDIFQSLKDYSSEKVGLLLFKKNEQLEKQYPTKVLSNLGNLTEASTNLYKFLYDLERQKLDLIIAEVCPDNGLGRSINDRLIRAASA</sequence>
<evidence type="ECO:0000256" key="2">
    <source>
        <dbReference type="ARBA" id="ARBA00007663"/>
    </source>
</evidence>
<evidence type="ECO:0000313" key="16">
    <source>
        <dbReference type="EMBL" id="CAG5087471.1"/>
    </source>
</evidence>
<keyword evidence="6 13" id="KW-0808">Transferase</keyword>
<evidence type="ECO:0000256" key="10">
    <source>
        <dbReference type="ARBA" id="ARBA00022840"/>
    </source>
</evidence>
<feature type="binding site" evidence="14">
    <location>
        <position position="23"/>
    </location>
    <ligand>
        <name>L-threonine</name>
        <dbReference type="ChEBI" id="CHEBI:57926"/>
    </ligand>
</feature>
<dbReference type="Proteomes" id="UP000683507">
    <property type="component" value="Chromosome"/>
</dbReference>
<comment type="function">
    <text evidence="13">Required for the formation of a threonylcarbamoyl group on adenosine at position 37 (t(6)A37) in tRNAs that read codons beginning with adenine.</text>
</comment>
<dbReference type="PROSITE" id="PS51163">
    <property type="entry name" value="YRDC"/>
    <property type="match status" value="1"/>
</dbReference>